<protein>
    <recommendedName>
        <fullName evidence="10">Superoxide dismutase</fullName>
        <ecNumber evidence="10">1.15.1.1</ecNumber>
    </recommendedName>
</protein>
<comment type="similarity">
    <text evidence="3 10">Belongs to the iron/manganese superoxide dismutase family.</text>
</comment>
<accession>A0A0F3PB66</accession>
<organism evidence="13 14">
    <name type="scientific">Orientia tsutsugamushi str. TA716</name>
    <dbReference type="NCBI Taxonomy" id="1359175"/>
    <lineage>
        <taxon>Bacteria</taxon>
        <taxon>Pseudomonadati</taxon>
        <taxon>Pseudomonadota</taxon>
        <taxon>Alphaproteobacteria</taxon>
        <taxon>Rickettsiales</taxon>
        <taxon>Rickettsiaceae</taxon>
        <taxon>Rickettsieae</taxon>
        <taxon>Orientia</taxon>
    </lineage>
</organism>
<comment type="function">
    <text evidence="10">Destroys radicals which are normally produced within the cells and which are toxic to biological systems.</text>
</comment>
<dbReference type="EMBL" id="LAOA01000008">
    <property type="protein sequence ID" value="KJV77182.1"/>
    <property type="molecule type" value="Genomic_DNA"/>
</dbReference>
<evidence type="ECO:0000259" key="11">
    <source>
        <dbReference type="Pfam" id="PF00081"/>
    </source>
</evidence>
<dbReference type="InterPro" id="IPR019832">
    <property type="entry name" value="Mn/Fe_SOD_C"/>
</dbReference>
<dbReference type="Proteomes" id="UP000033671">
    <property type="component" value="Unassembled WGS sequence"/>
</dbReference>
<evidence type="ECO:0000256" key="3">
    <source>
        <dbReference type="ARBA" id="ARBA00008714"/>
    </source>
</evidence>
<dbReference type="InterPro" id="IPR036314">
    <property type="entry name" value="SOD_C_sf"/>
</dbReference>
<reference evidence="13 14" key="1">
    <citation type="submission" date="2015-01" db="EMBL/GenBank/DDBJ databases">
        <title>Genome Sequencing of Rickettsiales.</title>
        <authorList>
            <person name="Daugherty S.C."/>
            <person name="Su Q."/>
            <person name="Abolude K."/>
            <person name="Beier-Sexton M."/>
            <person name="Carlyon J.A."/>
            <person name="Carter R."/>
            <person name="Day N.P."/>
            <person name="Dumler S.J."/>
            <person name="Dyachenko V."/>
            <person name="Godinez A."/>
            <person name="Kurtti T.J."/>
            <person name="Lichay M."/>
            <person name="Mullins K.E."/>
            <person name="Ott S."/>
            <person name="Pappas-Brown V."/>
            <person name="Paris D.H."/>
            <person name="Patel P."/>
            <person name="Richards A.L."/>
            <person name="Sadzewicz L."/>
            <person name="Sears K."/>
            <person name="Seidman D."/>
            <person name="Sengamalay N."/>
            <person name="Stenos J."/>
            <person name="Tallon L.J."/>
            <person name="Vincent G."/>
            <person name="Fraser C.M."/>
            <person name="Munderloh U."/>
            <person name="Dunning-Hotopp J.C."/>
        </authorList>
    </citation>
    <scope>NUCLEOTIDE SEQUENCE [LARGE SCALE GENOMIC DNA]</scope>
    <source>
        <strain evidence="13 14">TA716</strain>
    </source>
</reference>
<dbReference type="RefSeq" id="WP_045916696.1">
    <property type="nucleotide sequence ID" value="NZ_LAOA01000008.1"/>
</dbReference>
<keyword evidence="6" id="KW-0464">Manganese</keyword>
<comment type="cofactor">
    <cofactor evidence="2">
        <name>Fe(3+)</name>
        <dbReference type="ChEBI" id="CHEBI:29034"/>
    </cofactor>
</comment>
<evidence type="ECO:0000256" key="1">
    <source>
        <dbReference type="ARBA" id="ARBA00001936"/>
    </source>
</evidence>
<feature type="binding site" evidence="9">
    <location>
        <position position="173"/>
    </location>
    <ligand>
        <name>Mn(2+)</name>
        <dbReference type="ChEBI" id="CHEBI:29035"/>
    </ligand>
</feature>
<dbReference type="PRINTS" id="PR01703">
    <property type="entry name" value="MNSODISMTASE"/>
</dbReference>
<evidence type="ECO:0000256" key="10">
    <source>
        <dbReference type="RuleBase" id="RU000414"/>
    </source>
</evidence>
<keyword evidence="5 10" id="KW-0560">Oxidoreductase</keyword>
<feature type="domain" description="Manganese/iron superoxide dismutase N-terminal" evidence="11">
    <location>
        <begin position="14"/>
        <end position="98"/>
    </location>
</feature>
<sequence>MTFSKTANQIGYPFKLMELPYSRNSMEQYISSEAFDYHHGKHHAAYVNNLNRLLEHKAELQQKSLEDIILTSFNSEGSKAIFNNAAQIWNHNFFWHSICNNNATKPEGNFLQKINQDFGSYENFTNQFQELALAQFGSGWAWLISENGKLKIITTSNAELPIIYNQTPLLTCDVWEHSYYIDYRNNRAKYLQQFIEHLANWRFAEQNFLNSIK</sequence>
<evidence type="ECO:0000256" key="2">
    <source>
        <dbReference type="ARBA" id="ARBA00001965"/>
    </source>
</evidence>
<dbReference type="PIRSF" id="PIRSF000349">
    <property type="entry name" value="SODismutase"/>
    <property type="match status" value="1"/>
</dbReference>
<dbReference type="Pfam" id="PF00081">
    <property type="entry name" value="Sod_Fe_N"/>
    <property type="match status" value="1"/>
</dbReference>
<dbReference type="SUPFAM" id="SSF54719">
    <property type="entry name" value="Fe,Mn superoxide dismutase (SOD), C-terminal domain"/>
    <property type="match status" value="1"/>
</dbReference>
<feature type="binding site" evidence="9">
    <location>
        <position position="38"/>
    </location>
    <ligand>
        <name>Mn(2+)</name>
        <dbReference type="ChEBI" id="CHEBI:29035"/>
    </ligand>
</feature>
<comment type="caution">
    <text evidence="13">The sequence shown here is derived from an EMBL/GenBank/DDBJ whole genome shotgun (WGS) entry which is preliminary data.</text>
</comment>
<feature type="binding site" evidence="9">
    <location>
        <position position="177"/>
    </location>
    <ligand>
        <name>Mn(2+)</name>
        <dbReference type="ChEBI" id="CHEBI:29035"/>
    </ligand>
</feature>
<dbReference type="Gene3D" id="1.10.287.990">
    <property type="entry name" value="Fe,Mn superoxide dismutase (SOD) domain"/>
    <property type="match status" value="1"/>
</dbReference>
<evidence type="ECO:0000259" key="12">
    <source>
        <dbReference type="Pfam" id="PF02777"/>
    </source>
</evidence>
<evidence type="ECO:0000313" key="13">
    <source>
        <dbReference type="EMBL" id="KJV77182.1"/>
    </source>
</evidence>
<dbReference type="AlphaFoldDB" id="A0A0F3PB66"/>
<dbReference type="InterPro" id="IPR001189">
    <property type="entry name" value="Mn/Fe_SOD"/>
</dbReference>
<keyword evidence="4 9" id="KW-0479">Metal-binding</keyword>
<dbReference type="SUPFAM" id="SSF46609">
    <property type="entry name" value="Fe,Mn superoxide dismutase (SOD), N-terminal domain"/>
    <property type="match status" value="1"/>
</dbReference>
<comment type="function">
    <text evidence="7">Destroys superoxide anion radicals which are normally produced within the cells and which are toxic to biological systems. Catalyzes the dismutation of superoxide anion radicals into O2 and H2O2 by successive reduction and oxidation of the transition metal ion at the active site.</text>
</comment>
<evidence type="ECO:0000256" key="4">
    <source>
        <dbReference type="ARBA" id="ARBA00022723"/>
    </source>
</evidence>
<dbReference type="EC" id="1.15.1.1" evidence="10"/>
<dbReference type="GO" id="GO:0004784">
    <property type="term" value="F:superoxide dismutase activity"/>
    <property type="evidence" value="ECO:0007669"/>
    <property type="project" value="UniProtKB-EC"/>
</dbReference>
<evidence type="ECO:0000256" key="7">
    <source>
        <dbReference type="ARBA" id="ARBA00024318"/>
    </source>
</evidence>
<evidence type="ECO:0000256" key="5">
    <source>
        <dbReference type="ARBA" id="ARBA00023002"/>
    </source>
</evidence>
<dbReference type="PANTHER" id="PTHR42769">
    <property type="entry name" value="SUPEROXIDE DISMUTASE"/>
    <property type="match status" value="1"/>
</dbReference>
<dbReference type="PANTHER" id="PTHR42769:SF3">
    <property type="entry name" value="SUPEROXIDE DISMUTASE [FE] 2, CHLOROPLASTIC"/>
    <property type="match status" value="1"/>
</dbReference>
<dbReference type="InterPro" id="IPR019833">
    <property type="entry name" value="Mn/Fe_SOD_BS"/>
</dbReference>
<dbReference type="GO" id="GO:0046872">
    <property type="term" value="F:metal ion binding"/>
    <property type="evidence" value="ECO:0007669"/>
    <property type="project" value="UniProtKB-KW"/>
</dbReference>
<evidence type="ECO:0000256" key="8">
    <source>
        <dbReference type="ARBA" id="ARBA00047393"/>
    </source>
</evidence>
<dbReference type="PROSITE" id="PS00088">
    <property type="entry name" value="SOD_MN"/>
    <property type="match status" value="1"/>
</dbReference>
<feature type="domain" description="Manganese/iron superoxide dismutase C-terminal" evidence="12">
    <location>
        <begin position="106"/>
        <end position="207"/>
    </location>
</feature>
<dbReference type="InterPro" id="IPR019831">
    <property type="entry name" value="Mn/Fe_SOD_N"/>
</dbReference>
<evidence type="ECO:0000256" key="9">
    <source>
        <dbReference type="PIRSR" id="PIRSR000349-1"/>
    </source>
</evidence>
<dbReference type="Gene3D" id="3.55.40.20">
    <property type="entry name" value="Iron/manganese superoxide dismutase, C-terminal domain"/>
    <property type="match status" value="1"/>
</dbReference>
<evidence type="ECO:0000256" key="6">
    <source>
        <dbReference type="ARBA" id="ARBA00023211"/>
    </source>
</evidence>
<name>A0A0F3PB66_ORITS</name>
<feature type="binding site" evidence="9">
    <location>
        <position position="91"/>
    </location>
    <ligand>
        <name>Mn(2+)</name>
        <dbReference type="ChEBI" id="CHEBI:29035"/>
    </ligand>
</feature>
<evidence type="ECO:0000313" key="14">
    <source>
        <dbReference type="Proteomes" id="UP000033671"/>
    </source>
</evidence>
<gene>
    <name evidence="13" type="primary">sodB</name>
    <name evidence="13" type="ORF">OTSTA716_0397</name>
</gene>
<dbReference type="PATRIC" id="fig|1359175.3.peg.2843"/>
<dbReference type="InterPro" id="IPR036324">
    <property type="entry name" value="Mn/Fe_SOD_N_sf"/>
</dbReference>
<proteinExistence type="inferred from homology"/>
<comment type="cofactor">
    <cofactor evidence="1">
        <name>Mn(2+)</name>
        <dbReference type="ChEBI" id="CHEBI:29035"/>
    </cofactor>
</comment>
<comment type="catalytic activity">
    <reaction evidence="8">
        <text>2 superoxide + 2 H(+) = H2O2 + O2</text>
        <dbReference type="Rhea" id="RHEA:20696"/>
        <dbReference type="ChEBI" id="CHEBI:15378"/>
        <dbReference type="ChEBI" id="CHEBI:15379"/>
        <dbReference type="ChEBI" id="CHEBI:16240"/>
        <dbReference type="ChEBI" id="CHEBI:18421"/>
        <dbReference type="EC" id="1.15.1.1"/>
    </reaction>
    <physiologicalReaction direction="left-to-right" evidence="8">
        <dbReference type="Rhea" id="RHEA:20697"/>
    </physiologicalReaction>
</comment>
<dbReference type="Pfam" id="PF02777">
    <property type="entry name" value="Sod_Fe_C"/>
    <property type="match status" value="1"/>
</dbReference>